<evidence type="ECO:0000256" key="1">
    <source>
        <dbReference type="SAM" id="MobiDB-lite"/>
    </source>
</evidence>
<accession>A0A5C2RVI3</accession>
<evidence type="ECO:0000313" key="3">
    <source>
        <dbReference type="Proteomes" id="UP000313359"/>
    </source>
</evidence>
<keyword evidence="3" id="KW-1185">Reference proteome</keyword>
<dbReference type="AlphaFoldDB" id="A0A5C2RVI3"/>
<gene>
    <name evidence="2" type="ORF">L227DRAFT_615904</name>
</gene>
<evidence type="ECO:0000313" key="2">
    <source>
        <dbReference type="EMBL" id="RPD54710.1"/>
    </source>
</evidence>
<reference evidence="2" key="1">
    <citation type="journal article" date="2018" name="Genome Biol. Evol.">
        <title>Genomics and development of Lentinus tigrinus, a white-rot wood-decaying mushroom with dimorphic fruiting bodies.</title>
        <authorList>
            <person name="Wu B."/>
            <person name="Xu Z."/>
            <person name="Knudson A."/>
            <person name="Carlson A."/>
            <person name="Chen N."/>
            <person name="Kovaka S."/>
            <person name="LaButti K."/>
            <person name="Lipzen A."/>
            <person name="Pennachio C."/>
            <person name="Riley R."/>
            <person name="Schakwitz W."/>
            <person name="Umezawa K."/>
            <person name="Ohm R.A."/>
            <person name="Grigoriev I.V."/>
            <person name="Nagy L.G."/>
            <person name="Gibbons J."/>
            <person name="Hibbett D."/>
        </authorList>
    </citation>
    <scope>NUCLEOTIDE SEQUENCE [LARGE SCALE GENOMIC DNA]</scope>
    <source>
        <strain evidence="2">ALCF2SS1-6</strain>
    </source>
</reference>
<name>A0A5C2RVI3_9APHY</name>
<feature type="region of interest" description="Disordered" evidence="1">
    <location>
        <begin position="1"/>
        <end position="21"/>
    </location>
</feature>
<protein>
    <submittedName>
        <fullName evidence="2">Uncharacterized protein</fullName>
    </submittedName>
</protein>
<proteinExistence type="predicted"/>
<dbReference type="EMBL" id="ML122302">
    <property type="protein sequence ID" value="RPD54710.1"/>
    <property type="molecule type" value="Genomic_DNA"/>
</dbReference>
<sequence length="184" mass="19537">MASDLVCKANSPDPGPPMGMAPKPSIRIAHRLSMIAPVFLGDACPIEGIATEPAPLTDDLQLLHQIALPSHFRHAPGPIVLIAHTGFSPTTAKTKPTSTTLSPTAPTISVSMLPTPLRRRFQPLKSKFGLPAAQSFYLPKDTSKTYGPVAAPGTFKISVPVLPATTSPAHARHPDPFPLLIRLH</sequence>
<dbReference type="Proteomes" id="UP000313359">
    <property type="component" value="Unassembled WGS sequence"/>
</dbReference>
<organism evidence="2 3">
    <name type="scientific">Lentinus tigrinus ALCF2SS1-6</name>
    <dbReference type="NCBI Taxonomy" id="1328759"/>
    <lineage>
        <taxon>Eukaryota</taxon>
        <taxon>Fungi</taxon>
        <taxon>Dikarya</taxon>
        <taxon>Basidiomycota</taxon>
        <taxon>Agaricomycotina</taxon>
        <taxon>Agaricomycetes</taxon>
        <taxon>Polyporales</taxon>
        <taxon>Polyporaceae</taxon>
        <taxon>Lentinus</taxon>
    </lineage>
</organism>